<reference evidence="2 3" key="1">
    <citation type="submission" date="2019-02" db="EMBL/GenBank/DDBJ databases">
        <title>Deep-cultivation of Planctomycetes and their phenomic and genomic characterization uncovers novel biology.</title>
        <authorList>
            <person name="Wiegand S."/>
            <person name="Jogler M."/>
            <person name="Boedeker C."/>
            <person name="Pinto D."/>
            <person name="Vollmers J."/>
            <person name="Rivas-Marin E."/>
            <person name="Kohn T."/>
            <person name="Peeters S.H."/>
            <person name="Heuer A."/>
            <person name="Rast P."/>
            <person name="Oberbeckmann S."/>
            <person name="Bunk B."/>
            <person name="Jeske O."/>
            <person name="Meyerdierks A."/>
            <person name="Storesund J.E."/>
            <person name="Kallscheuer N."/>
            <person name="Luecker S."/>
            <person name="Lage O.M."/>
            <person name="Pohl T."/>
            <person name="Merkel B.J."/>
            <person name="Hornburger P."/>
            <person name="Mueller R.-W."/>
            <person name="Bruemmer F."/>
            <person name="Labrenz M."/>
            <person name="Spormann A.M."/>
            <person name="Op den Camp H."/>
            <person name="Overmann J."/>
            <person name="Amann R."/>
            <person name="Jetten M.S.M."/>
            <person name="Mascher T."/>
            <person name="Medema M.H."/>
            <person name="Devos D.P."/>
            <person name="Kaster A.-K."/>
            <person name="Ovreas L."/>
            <person name="Rohde M."/>
            <person name="Galperin M.Y."/>
            <person name="Jogler C."/>
        </authorList>
    </citation>
    <scope>NUCLEOTIDE SEQUENCE [LARGE SCALE GENOMIC DNA]</scope>
    <source>
        <strain evidence="2 3">Mal4</strain>
    </source>
</reference>
<dbReference type="Gene3D" id="3.40.50.300">
    <property type="entry name" value="P-loop containing nucleotide triphosphate hydrolases"/>
    <property type="match status" value="1"/>
</dbReference>
<dbReference type="SUPFAM" id="SSF52540">
    <property type="entry name" value="P-loop containing nucleoside triphosphate hydrolases"/>
    <property type="match status" value="1"/>
</dbReference>
<proteinExistence type="predicted"/>
<dbReference type="Pfam" id="PF13469">
    <property type="entry name" value="Sulfotransfer_3"/>
    <property type="match status" value="1"/>
</dbReference>
<sequence>MTAILLNRIQVGVSGVPLMNDSSTDAGPRRPNLFIAGAPKTGTTALHAYLSEHPNVFMSPVKEPHFFCDDLSDRAREIRTRDAYLQLFREAGPEHSVLGEASVLYLASTTALRRIREFREDARIVVMVRNPIEIAAAYHATMYFAGDENEPRFERAWELQDERAAGRKMPPLCRDPLVLQYRQIASLGTQLQRARGVFPMNQLKVLVFDDFRNDPGAVYEELLRFLQLPSDGRVDFPRVNERFAPRSSLLARLTHRYWIPEPVRRVGRRFGLHHLHLKLRMMNMRAAHRPEVTPELRSRLAEDFRDEISLLSELLGRNLEHWFAVSRPEAAET</sequence>
<dbReference type="PANTHER" id="PTHR10605">
    <property type="entry name" value="HEPARAN SULFATE SULFOTRANSFERASE"/>
    <property type="match status" value="1"/>
</dbReference>
<evidence type="ECO:0000313" key="2">
    <source>
        <dbReference type="EMBL" id="QDU38822.1"/>
    </source>
</evidence>
<keyword evidence="3" id="KW-1185">Reference proteome</keyword>
<dbReference type="AlphaFoldDB" id="A0A517Z8K7"/>
<gene>
    <name evidence="2" type="ORF">Mal4_31520</name>
</gene>
<dbReference type="InterPro" id="IPR037359">
    <property type="entry name" value="NST/OST"/>
</dbReference>
<dbReference type="PANTHER" id="PTHR10605:SF56">
    <property type="entry name" value="BIFUNCTIONAL HEPARAN SULFATE N-DEACETYLASE_N-SULFOTRANSFERASE"/>
    <property type="match status" value="1"/>
</dbReference>
<dbReference type="KEGG" id="mri:Mal4_31520"/>
<dbReference type="Proteomes" id="UP000320496">
    <property type="component" value="Chromosome"/>
</dbReference>
<protein>
    <submittedName>
        <fullName evidence="2">Sulfotransferase domain protein</fullName>
    </submittedName>
</protein>
<name>A0A517Z8K7_9PLAN</name>
<dbReference type="GO" id="GO:0008146">
    <property type="term" value="F:sulfotransferase activity"/>
    <property type="evidence" value="ECO:0007669"/>
    <property type="project" value="InterPro"/>
</dbReference>
<organism evidence="2 3">
    <name type="scientific">Maioricimonas rarisocia</name>
    <dbReference type="NCBI Taxonomy" id="2528026"/>
    <lineage>
        <taxon>Bacteria</taxon>
        <taxon>Pseudomonadati</taxon>
        <taxon>Planctomycetota</taxon>
        <taxon>Planctomycetia</taxon>
        <taxon>Planctomycetales</taxon>
        <taxon>Planctomycetaceae</taxon>
        <taxon>Maioricimonas</taxon>
    </lineage>
</organism>
<keyword evidence="1 2" id="KW-0808">Transferase</keyword>
<dbReference type="EMBL" id="CP036275">
    <property type="protein sequence ID" value="QDU38822.1"/>
    <property type="molecule type" value="Genomic_DNA"/>
</dbReference>
<evidence type="ECO:0000256" key="1">
    <source>
        <dbReference type="ARBA" id="ARBA00022679"/>
    </source>
</evidence>
<dbReference type="InterPro" id="IPR027417">
    <property type="entry name" value="P-loop_NTPase"/>
</dbReference>
<evidence type="ECO:0000313" key="3">
    <source>
        <dbReference type="Proteomes" id="UP000320496"/>
    </source>
</evidence>
<accession>A0A517Z8K7</accession>